<dbReference type="InterPro" id="IPR013203">
    <property type="entry name" value="Leader_Arg2_CPA1"/>
</dbReference>
<evidence type="ECO:0000313" key="1">
    <source>
        <dbReference type="EMBL" id="PSR80636.1"/>
    </source>
</evidence>
<evidence type="ECO:0000313" key="2">
    <source>
        <dbReference type="Proteomes" id="UP000241462"/>
    </source>
</evidence>
<dbReference type="Pfam" id="PF08252">
    <property type="entry name" value="Leader_CPA1"/>
    <property type="match status" value="1"/>
</dbReference>
<keyword evidence="2" id="KW-1185">Reference proteome</keyword>
<organism evidence="1 2">
    <name type="scientific">Coniella lustricola</name>
    <dbReference type="NCBI Taxonomy" id="2025994"/>
    <lineage>
        <taxon>Eukaryota</taxon>
        <taxon>Fungi</taxon>
        <taxon>Dikarya</taxon>
        <taxon>Ascomycota</taxon>
        <taxon>Pezizomycotina</taxon>
        <taxon>Sordariomycetes</taxon>
        <taxon>Sordariomycetidae</taxon>
        <taxon>Diaporthales</taxon>
        <taxon>Schizoparmaceae</taxon>
        <taxon>Coniella</taxon>
    </lineage>
</organism>
<name>A0A2T3A0L5_9PEZI</name>
<reference evidence="1 2" key="1">
    <citation type="journal article" date="2018" name="Mycol. Prog.">
        <title>Coniella lustricola, a new species from submerged detritus.</title>
        <authorList>
            <person name="Raudabaugh D.B."/>
            <person name="Iturriaga T."/>
            <person name="Carver A."/>
            <person name="Mondo S."/>
            <person name="Pangilinan J."/>
            <person name="Lipzen A."/>
            <person name="He G."/>
            <person name="Amirebrahimi M."/>
            <person name="Grigoriev I.V."/>
            <person name="Miller A.N."/>
        </authorList>
    </citation>
    <scope>NUCLEOTIDE SEQUENCE [LARGE SCALE GENOMIC DNA]</scope>
    <source>
        <strain evidence="1 2">B22-T-1</strain>
    </source>
</reference>
<accession>A0A2T3A0L5</accession>
<proteinExistence type="predicted"/>
<dbReference type="EMBL" id="KZ678523">
    <property type="protein sequence ID" value="PSR80636.1"/>
    <property type="molecule type" value="Genomic_DNA"/>
</dbReference>
<protein>
    <submittedName>
        <fullName evidence="1">Uncharacterized protein</fullName>
    </submittedName>
</protein>
<dbReference type="InParanoid" id="A0A2T3A0L5"/>
<sequence>MVPTSRFCSSLLCQTSFFSPLHNSSSTPQLQEISKLQPSITIPFTDASYHILDLLVLRRQSALMNGRPSEFTSQDYLSGSLTRPLHRIAAPC</sequence>
<dbReference type="Proteomes" id="UP000241462">
    <property type="component" value="Unassembled WGS sequence"/>
</dbReference>
<gene>
    <name evidence="1" type="ORF">BD289DRAFT_440341</name>
</gene>
<dbReference type="AlphaFoldDB" id="A0A2T3A0L5"/>